<organism evidence="3 4">
    <name type="scientific">Agromyces atrinae</name>
    <dbReference type="NCBI Taxonomy" id="592376"/>
    <lineage>
        <taxon>Bacteria</taxon>
        <taxon>Bacillati</taxon>
        <taxon>Actinomycetota</taxon>
        <taxon>Actinomycetes</taxon>
        <taxon>Micrococcales</taxon>
        <taxon>Microbacteriaceae</taxon>
        <taxon>Agromyces</taxon>
    </lineage>
</organism>
<sequence>MNDLTPIDPPGPDADDENDAVERISEYLEAGRVPYDPSIEEDPEARAILRSLIRLRSLSGELIEADAASLPAPDDSWLKGVLGAVTREARSGRDIPFSSTEPGDRFLITEGAVRGLIRDAGDSVEGVLVGRCSIEGDVTDPGAEVTISLTATVLYGISITDSAEHVRAAVHSALLRHTELTVVSIDVEITDVFIARAPKADTEGAPS</sequence>
<dbReference type="RefSeq" id="WP_129173468.1">
    <property type="nucleotide sequence ID" value="NZ_JACCBI010000001.1"/>
</dbReference>
<accession>A0A4Q2M4L7</accession>
<dbReference type="EMBL" id="JACCBI010000001">
    <property type="protein sequence ID" value="NYD67389.1"/>
    <property type="molecule type" value="Genomic_DNA"/>
</dbReference>
<dbReference type="OrthoDB" id="4953969at2"/>
<dbReference type="Pfam" id="PF03780">
    <property type="entry name" value="Asp23"/>
    <property type="match status" value="1"/>
</dbReference>
<dbReference type="Proteomes" id="UP000581087">
    <property type="component" value="Unassembled WGS sequence"/>
</dbReference>
<name>A0A4Q2M4L7_9MICO</name>
<reference evidence="2 5" key="2">
    <citation type="submission" date="2020-07" db="EMBL/GenBank/DDBJ databases">
        <title>Sequencing the genomes of 1000 actinobacteria strains.</title>
        <authorList>
            <person name="Klenk H.-P."/>
        </authorList>
    </citation>
    <scope>NUCLEOTIDE SEQUENCE [LARGE SCALE GENOMIC DNA]</scope>
    <source>
        <strain evidence="2 5">DSM 23870</strain>
    </source>
</reference>
<evidence type="ECO:0000256" key="1">
    <source>
        <dbReference type="ARBA" id="ARBA00005721"/>
    </source>
</evidence>
<dbReference type="EMBL" id="SDPM01000003">
    <property type="protein sequence ID" value="RXZ86788.1"/>
    <property type="molecule type" value="Genomic_DNA"/>
</dbReference>
<evidence type="ECO:0000313" key="4">
    <source>
        <dbReference type="Proteomes" id="UP000292686"/>
    </source>
</evidence>
<dbReference type="InterPro" id="IPR005531">
    <property type="entry name" value="Asp23"/>
</dbReference>
<protein>
    <submittedName>
        <fullName evidence="3">Asp23/Gls24 family envelope stress response protein</fullName>
    </submittedName>
    <submittedName>
        <fullName evidence="2">Putative alkaline shock family protein YloU</fullName>
    </submittedName>
</protein>
<proteinExistence type="inferred from homology"/>
<keyword evidence="4" id="KW-1185">Reference proteome</keyword>
<evidence type="ECO:0000313" key="5">
    <source>
        <dbReference type="Proteomes" id="UP000581087"/>
    </source>
</evidence>
<dbReference type="AlphaFoldDB" id="A0A4Q2M4L7"/>
<dbReference type="Proteomes" id="UP000292686">
    <property type="component" value="Unassembled WGS sequence"/>
</dbReference>
<comment type="caution">
    <text evidence="3">The sequence shown here is derived from an EMBL/GenBank/DDBJ whole genome shotgun (WGS) entry which is preliminary data.</text>
</comment>
<reference evidence="3 4" key="1">
    <citation type="submission" date="2019-01" db="EMBL/GenBank/DDBJ databases">
        <title>Agromyces.</title>
        <authorList>
            <person name="Li J."/>
        </authorList>
    </citation>
    <scope>NUCLEOTIDE SEQUENCE [LARGE SCALE GENOMIC DNA]</scope>
    <source>
        <strain evidence="3 4">DSM 23870</strain>
    </source>
</reference>
<comment type="similarity">
    <text evidence="1">Belongs to the asp23 family.</text>
</comment>
<gene>
    <name evidence="2" type="ORF">BJ972_001908</name>
    <name evidence="3" type="ORF">ESP50_06895</name>
</gene>
<evidence type="ECO:0000313" key="3">
    <source>
        <dbReference type="EMBL" id="RXZ86788.1"/>
    </source>
</evidence>
<evidence type="ECO:0000313" key="2">
    <source>
        <dbReference type="EMBL" id="NYD67389.1"/>
    </source>
</evidence>